<sequence length="438" mass="48562">MPDITRAEVWLWGRQIGAVLWDDQRQLGSFEYDPKFLTSRIEIAPLTVPLRAGVFDFPNLSRETFKGLPGFLSDSLPDKFGNLLIDRWLAEQGRGASSMNPVERLCYTGVRGMGALEFRPAKADVDRKSEPVEIAHLVDLASAILTQREALKGQLDGKHDAAALQEILKVGTSAGGARAKAVLAWNPTTGEFRSGQVEVAEGFESWLLKFDGVADNGDKELADPKGFGRLEYACYLAAREAGIDMMPCRLHEEGGRAHFMTKRFDRTEGGKIHMLSLGAMRHFDFNLARAYSYEQAIETIRKLNLGQKAIEEQLRRAYFNILIRNQDDHVKNIAFLMDQQGTWRLSPAFDVAYAHNPSGPWTSEHQMSLNGKTTDFTLADLLAFAGFCDVKSARAKSILEKAYKAVSDWDRHALAAAVPAGLSHRAKTAFRTAIVTAG</sequence>
<protein>
    <submittedName>
        <fullName evidence="6">Serine/threonine-protein kinase HipA</fullName>
        <ecNumber evidence="6">2.7.11.1</ecNumber>
    </submittedName>
</protein>
<keyword evidence="2 6" id="KW-0808">Transferase</keyword>
<evidence type="ECO:0000256" key="2">
    <source>
        <dbReference type="ARBA" id="ARBA00022679"/>
    </source>
</evidence>
<keyword evidence="3 6" id="KW-0418">Kinase</keyword>
<dbReference type="InterPro" id="IPR017508">
    <property type="entry name" value="HipA_N1"/>
</dbReference>
<dbReference type="Pfam" id="PF13657">
    <property type="entry name" value="Couple_hipA"/>
    <property type="match status" value="1"/>
</dbReference>
<feature type="domain" description="HipA N-terminal subdomain 1" evidence="5">
    <location>
        <begin position="8"/>
        <end position="118"/>
    </location>
</feature>
<feature type="domain" description="HipA-like C-terminal" evidence="4">
    <location>
        <begin position="172"/>
        <end position="408"/>
    </location>
</feature>
<dbReference type="Proteomes" id="UP000557392">
    <property type="component" value="Unassembled WGS sequence"/>
</dbReference>
<evidence type="ECO:0000259" key="4">
    <source>
        <dbReference type="Pfam" id="PF07804"/>
    </source>
</evidence>
<evidence type="ECO:0000256" key="1">
    <source>
        <dbReference type="ARBA" id="ARBA00010164"/>
    </source>
</evidence>
<dbReference type="Gene3D" id="1.10.1070.20">
    <property type="match status" value="1"/>
</dbReference>
<dbReference type="RefSeq" id="WP_184000000.1">
    <property type="nucleotide sequence ID" value="NZ_JACIEH010000003.1"/>
</dbReference>
<name>A0A7W6JW98_9SPHN</name>
<gene>
    <name evidence="6" type="ORF">GGR46_004295</name>
</gene>
<dbReference type="AlphaFoldDB" id="A0A7W6JW98"/>
<accession>A0A7W6JW98</accession>
<dbReference type="EC" id="2.7.11.1" evidence="6"/>
<proteinExistence type="inferred from homology"/>
<dbReference type="Pfam" id="PF07804">
    <property type="entry name" value="HipA_C"/>
    <property type="match status" value="1"/>
</dbReference>
<dbReference type="EMBL" id="JACIEH010000003">
    <property type="protein sequence ID" value="MBB4100723.1"/>
    <property type="molecule type" value="Genomic_DNA"/>
</dbReference>
<evidence type="ECO:0000313" key="6">
    <source>
        <dbReference type="EMBL" id="MBB4100723.1"/>
    </source>
</evidence>
<dbReference type="GO" id="GO:0004674">
    <property type="term" value="F:protein serine/threonine kinase activity"/>
    <property type="evidence" value="ECO:0007669"/>
    <property type="project" value="UniProtKB-EC"/>
</dbReference>
<keyword evidence="7" id="KW-1185">Reference proteome</keyword>
<comment type="similarity">
    <text evidence="1">Belongs to the HipA Ser/Thr kinase family.</text>
</comment>
<dbReference type="InterPro" id="IPR012893">
    <property type="entry name" value="HipA-like_C"/>
</dbReference>
<dbReference type="PANTHER" id="PTHR37419:SF8">
    <property type="entry name" value="TOXIN YJJJ"/>
    <property type="match status" value="1"/>
</dbReference>
<evidence type="ECO:0000313" key="7">
    <source>
        <dbReference type="Proteomes" id="UP000557392"/>
    </source>
</evidence>
<dbReference type="GO" id="GO:0005829">
    <property type="term" value="C:cytosol"/>
    <property type="evidence" value="ECO:0007669"/>
    <property type="project" value="TreeGrafter"/>
</dbReference>
<comment type="caution">
    <text evidence="6">The sequence shown here is derived from an EMBL/GenBank/DDBJ whole genome shotgun (WGS) entry which is preliminary data.</text>
</comment>
<dbReference type="PANTHER" id="PTHR37419">
    <property type="entry name" value="SERINE/THREONINE-PROTEIN KINASE TOXIN HIPA"/>
    <property type="match status" value="1"/>
</dbReference>
<reference evidence="6 7" key="1">
    <citation type="submission" date="2020-08" db="EMBL/GenBank/DDBJ databases">
        <title>Genomic Encyclopedia of Type Strains, Phase IV (KMG-IV): sequencing the most valuable type-strain genomes for metagenomic binning, comparative biology and taxonomic classification.</title>
        <authorList>
            <person name="Goeker M."/>
        </authorList>
    </citation>
    <scope>NUCLEOTIDE SEQUENCE [LARGE SCALE GENOMIC DNA]</scope>
    <source>
        <strain evidence="6 7">DSM 101806</strain>
    </source>
</reference>
<evidence type="ECO:0000259" key="5">
    <source>
        <dbReference type="Pfam" id="PF13657"/>
    </source>
</evidence>
<evidence type="ECO:0000256" key="3">
    <source>
        <dbReference type="ARBA" id="ARBA00022777"/>
    </source>
</evidence>
<organism evidence="6 7">
    <name type="scientific">Sphingomonas kyeonggiensis</name>
    <dbReference type="NCBI Taxonomy" id="1268553"/>
    <lineage>
        <taxon>Bacteria</taxon>
        <taxon>Pseudomonadati</taxon>
        <taxon>Pseudomonadota</taxon>
        <taxon>Alphaproteobacteria</taxon>
        <taxon>Sphingomonadales</taxon>
        <taxon>Sphingomonadaceae</taxon>
        <taxon>Sphingomonas</taxon>
    </lineage>
</organism>
<dbReference type="InterPro" id="IPR052028">
    <property type="entry name" value="HipA_Ser/Thr_kinase"/>
</dbReference>